<reference evidence="7" key="1">
    <citation type="submission" date="2023-10" db="EMBL/GenBank/DDBJ databases">
        <authorList>
            <person name="Hackl T."/>
        </authorList>
    </citation>
    <scope>NUCLEOTIDE SEQUENCE</scope>
</reference>
<accession>A0AAI8VJ19</accession>
<dbReference type="GO" id="GO:0016020">
    <property type="term" value="C:membrane"/>
    <property type="evidence" value="ECO:0007669"/>
    <property type="project" value="UniProtKB-SubCell"/>
</dbReference>
<dbReference type="Pfam" id="PF04172">
    <property type="entry name" value="LrgB"/>
    <property type="match status" value="2"/>
</dbReference>
<dbReference type="EMBL" id="CAUWAG010000008">
    <property type="protein sequence ID" value="CAJ2505873.1"/>
    <property type="molecule type" value="Genomic_DNA"/>
</dbReference>
<dbReference type="Proteomes" id="UP001295740">
    <property type="component" value="Unassembled WGS sequence"/>
</dbReference>
<dbReference type="InterPro" id="IPR007300">
    <property type="entry name" value="CidB/LrgB"/>
</dbReference>
<evidence type="ECO:0000256" key="2">
    <source>
        <dbReference type="ARBA" id="ARBA00022692"/>
    </source>
</evidence>
<comment type="caution">
    <text evidence="7">The sequence shown here is derived from an EMBL/GenBank/DDBJ whole genome shotgun (WGS) entry which is preliminary data.</text>
</comment>
<evidence type="ECO:0000256" key="6">
    <source>
        <dbReference type="SAM" id="Phobius"/>
    </source>
</evidence>
<feature type="transmembrane region" description="Helical" evidence="6">
    <location>
        <begin position="501"/>
        <end position="522"/>
    </location>
</feature>
<name>A0AAI8VJ19_9PEZI</name>
<proteinExistence type="predicted"/>
<keyword evidence="8" id="KW-1185">Reference proteome</keyword>
<organism evidence="7 8">
    <name type="scientific">Anthostomella pinea</name>
    <dbReference type="NCBI Taxonomy" id="933095"/>
    <lineage>
        <taxon>Eukaryota</taxon>
        <taxon>Fungi</taxon>
        <taxon>Dikarya</taxon>
        <taxon>Ascomycota</taxon>
        <taxon>Pezizomycotina</taxon>
        <taxon>Sordariomycetes</taxon>
        <taxon>Xylariomycetidae</taxon>
        <taxon>Xylariales</taxon>
        <taxon>Xylariaceae</taxon>
        <taxon>Anthostomella</taxon>
    </lineage>
</organism>
<evidence type="ECO:0000313" key="7">
    <source>
        <dbReference type="EMBL" id="CAJ2505873.1"/>
    </source>
</evidence>
<dbReference type="AlphaFoldDB" id="A0AAI8VJ19"/>
<keyword evidence="2 6" id="KW-0812">Transmembrane</keyword>
<feature type="transmembrane region" description="Helical" evidence="6">
    <location>
        <begin position="342"/>
        <end position="360"/>
    </location>
</feature>
<feature type="transmembrane region" description="Helical" evidence="6">
    <location>
        <begin position="20"/>
        <end position="43"/>
    </location>
</feature>
<feature type="transmembrane region" description="Helical" evidence="6">
    <location>
        <begin position="49"/>
        <end position="68"/>
    </location>
</feature>
<feature type="transmembrane region" description="Helical" evidence="6">
    <location>
        <begin position="398"/>
        <end position="421"/>
    </location>
</feature>
<evidence type="ECO:0000256" key="1">
    <source>
        <dbReference type="ARBA" id="ARBA00004141"/>
    </source>
</evidence>
<feature type="transmembrane region" description="Helical" evidence="6">
    <location>
        <begin position="563"/>
        <end position="583"/>
    </location>
</feature>
<evidence type="ECO:0000313" key="8">
    <source>
        <dbReference type="Proteomes" id="UP001295740"/>
    </source>
</evidence>
<gene>
    <name evidence="7" type="ORF">KHLLAP_LOCUS6341</name>
</gene>
<sequence>MTLIQQLGRIIQAPAAAKRYTDAGVAILFVVVNQFLVMPMQILLDRHSINLPASIVVMLLASILMVIASSISGAVGQFYDKHIRGPSDFLGRHMSLGFVAFFIMLNRDHITNSADVPKIAGAFVITTIMSYVSSFLLAAGGFKLETSLRGLRTRSATDIESNNRQSWPQPTPEWPAPSTQKRPKLISEISQLSTINELSTNASFLSANPSAEDSSAQSIESNIKQSWPQRPKLISRISQLSTLSELSTDASATESLQSNNTQSWPPRPKLLSSLSMVSIKAPLLSTNAATEGFSPHRPMRPKLVSHISTLSTLSTHSSLFSIRPESEGSSERIIDFFVHTVPIWISLSLLLVVGVPVYLATGYEMPFEAFTFAVLWAVTTQFQRWLRLNYWLLCHPRVRSPLVIFSNPLLLTWALGSAYLWTKTATTGRSIEDLVSSFRHYSSLAESLAHIVADRKSSSSATTTFTDTVAANLGAGDLAGPLLDAGIVCLGLKMYEYRHELWAAFGTVFATCTALAALNVFANPAVARLCGLQADEATAFAGRSVTLALGVPAIENLGGSTTLMSAVAIFSGMLFAMTGDWLFTLVRVNDRRAVGNQEKVTEPMFVSDDEAATAAAPADVVGRDAEKGCPIVTVTNTEKNCVTVTATEGEPGGRIRKNATCTEESGVVASGVTVGINAAAMGTAFLIERDSRATAYSALSMTVFGAMTVALTALPGARETIVSLTTR</sequence>
<comment type="subcellular location">
    <subcellularLocation>
        <location evidence="1">Membrane</location>
        <topology evidence="1">Multi-pass membrane protein</topology>
    </subcellularLocation>
</comment>
<evidence type="ECO:0000256" key="3">
    <source>
        <dbReference type="ARBA" id="ARBA00022989"/>
    </source>
</evidence>
<evidence type="ECO:0000256" key="4">
    <source>
        <dbReference type="ARBA" id="ARBA00023136"/>
    </source>
</evidence>
<evidence type="ECO:0000256" key="5">
    <source>
        <dbReference type="SAM" id="MobiDB-lite"/>
    </source>
</evidence>
<feature type="transmembrane region" description="Helical" evidence="6">
    <location>
        <begin position="119"/>
        <end position="142"/>
    </location>
</feature>
<feature type="transmembrane region" description="Helical" evidence="6">
    <location>
        <begin position="693"/>
        <end position="714"/>
    </location>
</feature>
<protein>
    <submittedName>
        <fullName evidence="7">Uu.00g000030.m01.CDS01</fullName>
    </submittedName>
</protein>
<keyword evidence="3 6" id="KW-1133">Transmembrane helix</keyword>
<dbReference type="PANTHER" id="PTHR30249">
    <property type="entry name" value="PUTATIVE SEROTONIN TRANSPORTER"/>
    <property type="match status" value="1"/>
</dbReference>
<feature type="region of interest" description="Disordered" evidence="5">
    <location>
        <begin position="155"/>
        <end position="182"/>
    </location>
</feature>
<feature type="compositionally biased region" description="Polar residues" evidence="5">
    <location>
        <begin position="155"/>
        <end position="168"/>
    </location>
</feature>
<dbReference type="PANTHER" id="PTHR30249:SF0">
    <property type="entry name" value="PLASTIDAL GLYCOLATE_GLYCERATE TRANSLOCATOR 1, CHLOROPLASTIC"/>
    <property type="match status" value="1"/>
</dbReference>
<feature type="transmembrane region" description="Helical" evidence="6">
    <location>
        <begin position="666"/>
        <end position="687"/>
    </location>
</feature>
<feature type="transmembrane region" description="Helical" evidence="6">
    <location>
        <begin position="89"/>
        <end position="107"/>
    </location>
</feature>
<keyword evidence="4 6" id="KW-0472">Membrane</keyword>